<comment type="subcellular location">
    <subcellularLocation>
        <location evidence="1">Cell envelope</location>
    </subcellularLocation>
</comment>
<protein>
    <submittedName>
        <fullName evidence="4">Repeat protein (TIGR02543 family)</fullName>
    </submittedName>
</protein>
<accession>A0ABS4KCQ7</accession>
<keyword evidence="5" id="KW-1185">Reference proteome</keyword>
<comment type="caution">
    <text evidence="4">The sequence shown here is derived from an EMBL/GenBank/DDBJ whole genome shotgun (WGS) entry which is preliminary data.</text>
</comment>
<feature type="region of interest" description="Disordered" evidence="2">
    <location>
        <begin position="213"/>
        <end position="242"/>
    </location>
</feature>
<dbReference type="EMBL" id="JAGGLJ010000009">
    <property type="protein sequence ID" value="MBP2025563.1"/>
    <property type="molecule type" value="Genomic_DNA"/>
</dbReference>
<sequence length="426" mass="48733">MNKNNIGKTEILAPFYVNKPSDEYYRDSTSKYRIYLDLSNKNIELYASEFLINLNMKGNTKRDIYKLIAKNLELNVNDDFNEKDLISIATLNGEDVSEKVEFIYSGEINKNNLTENAGSYNVKLKLGDKETNVNVVVVGKFKVTFDTNGGSEVESQEIVKGETATKPTDPTKENHKFISWYIDEDFSEEFNFESPVEENIILYAKWKEVEITEPEKPDSGGSGGGNHKPHKPSKPNEKPEEVIKPQIQSSLLHKEYINGYLDNTVRPEGNLTREEASAILDRVTEDKSMTKRLFNYPDVENNRWSYNNIENLSNKGGIKGYPDGNFKPVNKITRAEAATILVRLENAKSNNKNIPEEIKNHWAKKELITAIEKGWIKGYEDGSIKADNFITRAEFVTLVNRMQNRKVKNENILENIKHFNDLEKNA</sequence>
<proteinExistence type="predicted"/>
<reference evidence="4 5" key="1">
    <citation type="submission" date="2021-03" db="EMBL/GenBank/DDBJ databases">
        <title>Genomic Encyclopedia of Type Strains, Phase IV (KMG-IV): sequencing the most valuable type-strain genomes for metagenomic binning, comparative biology and taxonomic classification.</title>
        <authorList>
            <person name="Goeker M."/>
        </authorList>
    </citation>
    <scope>NUCLEOTIDE SEQUENCE [LARGE SCALE GENOMIC DNA]</scope>
    <source>
        <strain evidence="4 5">DSM 27563</strain>
    </source>
</reference>
<evidence type="ECO:0000313" key="5">
    <source>
        <dbReference type="Proteomes" id="UP001519306"/>
    </source>
</evidence>
<evidence type="ECO:0000256" key="2">
    <source>
        <dbReference type="SAM" id="MobiDB-lite"/>
    </source>
</evidence>
<dbReference type="PANTHER" id="PTHR43308">
    <property type="entry name" value="OUTER MEMBRANE PROTEIN ALPHA-RELATED"/>
    <property type="match status" value="1"/>
</dbReference>
<feature type="domain" description="SLH" evidence="3">
    <location>
        <begin position="292"/>
        <end position="355"/>
    </location>
</feature>
<dbReference type="InterPro" id="IPR001119">
    <property type="entry name" value="SLH_dom"/>
</dbReference>
<gene>
    <name evidence="4" type="ORF">J2Z71_001106</name>
</gene>
<dbReference type="Pfam" id="PF00395">
    <property type="entry name" value="SLH"/>
    <property type="match status" value="3"/>
</dbReference>
<feature type="domain" description="SLH" evidence="3">
    <location>
        <begin position="358"/>
        <end position="413"/>
    </location>
</feature>
<name>A0ABS4KCQ7_9FIRM</name>
<evidence type="ECO:0000259" key="3">
    <source>
        <dbReference type="PROSITE" id="PS51272"/>
    </source>
</evidence>
<dbReference type="PROSITE" id="PS51272">
    <property type="entry name" value="SLH"/>
    <property type="match status" value="2"/>
</dbReference>
<dbReference type="InterPro" id="IPR042229">
    <property type="entry name" value="Listeria/Bacterioides_rpt_sf"/>
</dbReference>
<dbReference type="InterPro" id="IPR013378">
    <property type="entry name" value="InlB-like_B-rpt"/>
</dbReference>
<dbReference type="Pfam" id="PF09479">
    <property type="entry name" value="Flg_new"/>
    <property type="match status" value="1"/>
</dbReference>
<organism evidence="4 5">
    <name type="scientific">Peptoniphilus stercorisuis</name>
    <dbReference type="NCBI Taxonomy" id="1436965"/>
    <lineage>
        <taxon>Bacteria</taxon>
        <taxon>Bacillati</taxon>
        <taxon>Bacillota</taxon>
        <taxon>Tissierellia</taxon>
        <taxon>Tissierellales</taxon>
        <taxon>Peptoniphilaceae</taxon>
        <taxon>Peptoniphilus</taxon>
    </lineage>
</organism>
<dbReference type="InterPro" id="IPR051465">
    <property type="entry name" value="Cell_Envelope_Struct_Comp"/>
</dbReference>
<dbReference type="Proteomes" id="UP001519306">
    <property type="component" value="Unassembled WGS sequence"/>
</dbReference>
<evidence type="ECO:0000256" key="1">
    <source>
        <dbReference type="ARBA" id="ARBA00004196"/>
    </source>
</evidence>
<evidence type="ECO:0000313" key="4">
    <source>
        <dbReference type="EMBL" id="MBP2025563.1"/>
    </source>
</evidence>
<dbReference type="RefSeq" id="WP_210060855.1">
    <property type="nucleotide sequence ID" value="NZ_JAGGLJ010000009.1"/>
</dbReference>
<dbReference type="Gene3D" id="2.60.40.4270">
    <property type="entry name" value="Listeria-Bacteroides repeat domain"/>
    <property type="match status" value="1"/>
</dbReference>